<accession>A0ABT7V5B5</accession>
<dbReference type="RefSeq" id="WP_289511875.1">
    <property type="nucleotide sequence ID" value="NZ_JAUDEA010000018.1"/>
</dbReference>
<name>A0ABT7V5B5_9ACTN</name>
<evidence type="ECO:0008006" key="3">
    <source>
        <dbReference type="Google" id="ProtNLM"/>
    </source>
</evidence>
<reference evidence="1" key="1">
    <citation type="submission" date="2023-06" db="EMBL/GenBank/DDBJ databases">
        <title>Identification and characterization of horizontal gene transfer across gut microbiota members of farm animals based on homology search.</title>
        <authorList>
            <person name="Schwarzerova J."/>
            <person name="Nykrynova M."/>
            <person name="Jureckova K."/>
            <person name="Cejkova D."/>
            <person name="Rychlik I."/>
        </authorList>
    </citation>
    <scope>NUCLEOTIDE SEQUENCE</scope>
    <source>
        <strain evidence="1">153_Feed</strain>
    </source>
</reference>
<reference evidence="1" key="2">
    <citation type="submission" date="2023-06" db="EMBL/GenBank/DDBJ databases">
        <authorList>
            <person name="Zeman M."/>
            <person name="Kubasova T."/>
            <person name="Jahodarova E."/>
            <person name="Nykrynova M."/>
            <person name="Rychlik I."/>
        </authorList>
    </citation>
    <scope>NUCLEOTIDE SEQUENCE</scope>
    <source>
        <strain evidence="1">153_Feed</strain>
    </source>
</reference>
<dbReference type="PROSITE" id="PS51257">
    <property type="entry name" value="PROKAR_LIPOPROTEIN"/>
    <property type="match status" value="1"/>
</dbReference>
<evidence type="ECO:0000313" key="1">
    <source>
        <dbReference type="EMBL" id="MDM8271798.1"/>
    </source>
</evidence>
<dbReference type="Proteomes" id="UP001529256">
    <property type="component" value="Unassembled WGS sequence"/>
</dbReference>
<sequence length="297" mass="32689">MARRTLRLPRLTGRVFAVAVALVLAACDALALAFRASVTDFSADPAALDALPYDVRTDHVLQLALATEDDLEAALAEREAMGVAPADDAADELYLTSAAVENPADYAPLVVTATFTGEREYVYQAFRCAFTVTGMVRNDRASVDVGDTIDVFENLRISTPDHNPTGKGQQGDERMVTFGYGDCCVPYREGQEYLLFLEEKDYPEGMPGTEPVYRLIWHPYAAVPTDAPEHPERVWVDETHVVHEGVDANGNPYSWEEDDDEMTFGEAQRYDRLCYDEEAKEAYLAGAATIIANTLGS</sequence>
<keyword evidence="2" id="KW-1185">Reference proteome</keyword>
<evidence type="ECO:0000313" key="2">
    <source>
        <dbReference type="Proteomes" id="UP001529256"/>
    </source>
</evidence>
<dbReference type="EMBL" id="JAUDEA010000018">
    <property type="protein sequence ID" value="MDM8271798.1"/>
    <property type="molecule type" value="Genomic_DNA"/>
</dbReference>
<comment type="caution">
    <text evidence="1">The sequence shown here is derived from an EMBL/GenBank/DDBJ whole genome shotgun (WGS) entry which is preliminary data.</text>
</comment>
<organism evidence="1 2">
    <name type="scientific">Thermophilibacter provencensis</name>
    <dbReference type="NCBI Taxonomy" id="1852386"/>
    <lineage>
        <taxon>Bacteria</taxon>
        <taxon>Bacillati</taxon>
        <taxon>Actinomycetota</taxon>
        <taxon>Coriobacteriia</taxon>
        <taxon>Coriobacteriales</taxon>
        <taxon>Atopobiaceae</taxon>
        <taxon>Thermophilibacter</taxon>
    </lineage>
</organism>
<proteinExistence type="predicted"/>
<gene>
    <name evidence="1" type="ORF">QUW25_08985</name>
</gene>
<protein>
    <recommendedName>
        <fullName evidence="3">Lipoprotein</fullName>
    </recommendedName>
</protein>